<reference evidence="2" key="1">
    <citation type="submission" date="2019-08" db="EMBL/GenBank/DDBJ databases">
        <authorList>
            <person name="Kucharzyk K."/>
            <person name="Murdoch R.W."/>
            <person name="Higgins S."/>
            <person name="Loffler F."/>
        </authorList>
    </citation>
    <scope>NUCLEOTIDE SEQUENCE</scope>
</reference>
<sequence>MEPTKIAPESASSERLKRPMRSGTSRPARRATPISVPVASNSSTRKNTSTTLRKPVVSAVLMSSFMKVGSMEGGAEKMP</sequence>
<dbReference type="AlphaFoldDB" id="A0A645I4T4"/>
<evidence type="ECO:0000313" key="2">
    <source>
        <dbReference type="EMBL" id="MPN45459.1"/>
    </source>
</evidence>
<organism evidence="2">
    <name type="scientific">bioreactor metagenome</name>
    <dbReference type="NCBI Taxonomy" id="1076179"/>
    <lineage>
        <taxon>unclassified sequences</taxon>
        <taxon>metagenomes</taxon>
        <taxon>ecological metagenomes</taxon>
    </lineage>
</organism>
<comment type="caution">
    <text evidence="2">The sequence shown here is derived from an EMBL/GenBank/DDBJ whole genome shotgun (WGS) entry which is preliminary data.</text>
</comment>
<accession>A0A645I4T4</accession>
<feature type="region of interest" description="Disordered" evidence="1">
    <location>
        <begin position="1"/>
        <end position="51"/>
    </location>
</feature>
<gene>
    <name evidence="2" type="ORF">SDC9_193026</name>
</gene>
<feature type="compositionally biased region" description="Low complexity" evidence="1">
    <location>
        <begin position="40"/>
        <end position="51"/>
    </location>
</feature>
<dbReference type="EMBL" id="VSSQ01105389">
    <property type="protein sequence ID" value="MPN45459.1"/>
    <property type="molecule type" value="Genomic_DNA"/>
</dbReference>
<proteinExistence type="predicted"/>
<protein>
    <submittedName>
        <fullName evidence="2">Uncharacterized protein</fullName>
    </submittedName>
</protein>
<name>A0A645I4T4_9ZZZZ</name>
<evidence type="ECO:0000256" key="1">
    <source>
        <dbReference type="SAM" id="MobiDB-lite"/>
    </source>
</evidence>